<evidence type="ECO:0000259" key="7">
    <source>
        <dbReference type="SMART" id="SM01082"/>
    </source>
</evidence>
<organism evidence="8 9">
    <name type="scientific">Puccinia striiformis</name>
    <dbReference type="NCBI Taxonomy" id="27350"/>
    <lineage>
        <taxon>Eukaryota</taxon>
        <taxon>Fungi</taxon>
        <taxon>Dikarya</taxon>
        <taxon>Basidiomycota</taxon>
        <taxon>Pucciniomycotina</taxon>
        <taxon>Pucciniomycetes</taxon>
        <taxon>Pucciniales</taxon>
        <taxon>Pucciniaceae</taxon>
        <taxon>Puccinia</taxon>
    </lineage>
</organism>
<proteinExistence type="inferred from homology"/>
<comment type="caution">
    <text evidence="8">The sequence shown here is derived from an EMBL/GenBank/DDBJ whole genome shotgun (WGS) entry which is preliminary data.</text>
</comment>
<feature type="compositionally biased region" description="Acidic residues" evidence="6">
    <location>
        <begin position="42"/>
        <end position="55"/>
    </location>
</feature>
<dbReference type="VEuPathDB" id="FungiDB:PSHT_05203"/>
<evidence type="ECO:0000256" key="1">
    <source>
        <dbReference type="ARBA" id="ARBA00002212"/>
    </source>
</evidence>
<reference evidence="9" key="2">
    <citation type="journal article" date="2018" name="BMC Genomics">
        <title>Genomic insights into host adaptation between the wheat stripe rust pathogen (Puccinia striiformis f. sp. tritici) and the barley stripe rust pathogen (Puccinia striiformis f. sp. hordei).</title>
        <authorList>
            <person name="Xia C."/>
            <person name="Wang M."/>
            <person name="Yin C."/>
            <person name="Cornejo O.E."/>
            <person name="Hulbert S.H."/>
            <person name="Chen X."/>
        </authorList>
    </citation>
    <scope>NUCLEOTIDE SEQUENCE [LARGE SCALE GENOMIC DNA]</scope>
    <source>
        <strain evidence="9">93TX-2</strain>
    </source>
</reference>
<feature type="compositionally biased region" description="Acidic residues" evidence="6">
    <location>
        <begin position="80"/>
        <end position="120"/>
    </location>
</feature>
<feature type="domain" description="Histone chaperone" evidence="7">
    <location>
        <begin position="47"/>
        <end position="83"/>
    </location>
</feature>
<evidence type="ECO:0000313" key="9">
    <source>
        <dbReference type="Proteomes" id="UP000238274"/>
    </source>
</evidence>
<evidence type="ECO:0000256" key="5">
    <source>
        <dbReference type="ARBA" id="ARBA00023242"/>
    </source>
</evidence>
<dbReference type="AlphaFoldDB" id="A0A2S4WB32"/>
<feature type="compositionally biased region" description="Polar residues" evidence="6">
    <location>
        <begin position="1"/>
        <end position="10"/>
    </location>
</feature>
<dbReference type="VEuPathDB" id="FungiDB:PSTT_08148"/>
<feature type="compositionally biased region" description="Low complexity" evidence="6">
    <location>
        <begin position="15"/>
        <end position="29"/>
    </location>
</feature>
<dbReference type="GO" id="GO:0005634">
    <property type="term" value="C:nucleus"/>
    <property type="evidence" value="ECO:0007669"/>
    <property type="project" value="UniProtKB-SubCell"/>
</dbReference>
<accession>A0A2S4WB32</accession>
<evidence type="ECO:0000256" key="4">
    <source>
        <dbReference type="ARBA" id="ARBA00023186"/>
    </source>
</evidence>
<reference evidence="9" key="3">
    <citation type="journal article" date="2018" name="Mol. Plant Microbe Interact.">
        <title>Genome sequence resources for the wheat stripe rust pathogen (Puccinia striiformis f. sp. tritici) and the barley stripe rust pathogen (Puccinia striiformis f. sp. hordei).</title>
        <authorList>
            <person name="Xia C."/>
            <person name="Wang M."/>
            <person name="Yin C."/>
            <person name="Cornejo O.E."/>
            <person name="Hulbert S.H."/>
            <person name="Chen X."/>
        </authorList>
    </citation>
    <scope>NUCLEOTIDE SEQUENCE [LARGE SCALE GENOMIC DNA]</scope>
    <source>
        <strain evidence="9">93TX-2</strain>
    </source>
</reference>
<gene>
    <name evidence="8" type="ORF">PSHT_05203</name>
</gene>
<keyword evidence="4" id="KW-0143">Chaperone</keyword>
<dbReference type="Proteomes" id="UP000238274">
    <property type="component" value="Unassembled WGS sequence"/>
</dbReference>
<protein>
    <recommendedName>
        <fullName evidence="7">Histone chaperone domain-containing protein</fullName>
    </recommendedName>
</protein>
<keyword evidence="5" id="KW-0539">Nucleus</keyword>
<dbReference type="Pfam" id="PF09649">
    <property type="entry name" value="CHZ"/>
    <property type="match status" value="1"/>
</dbReference>
<evidence type="ECO:0000256" key="6">
    <source>
        <dbReference type="SAM" id="MobiDB-lite"/>
    </source>
</evidence>
<evidence type="ECO:0000313" key="8">
    <source>
        <dbReference type="EMBL" id="POW18951.1"/>
    </source>
</evidence>
<dbReference type="SMART" id="SM01082">
    <property type="entry name" value="CHZ"/>
    <property type="match status" value="1"/>
</dbReference>
<comment type="function">
    <text evidence="1">Forms a chaperone-bound H2A.Z-H2B complex that acts as a source for SWR1 complex-dependent H2A to H2A.Z histone replacement in chromatin.</text>
</comment>
<dbReference type="EMBL" id="PKSM01000057">
    <property type="protein sequence ID" value="POW18951.1"/>
    <property type="molecule type" value="Genomic_DNA"/>
</dbReference>
<keyword evidence="9" id="KW-1185">Reference proteome</keyword>
<evidence type="ECO:0000256" key="3">
    <source>
        <dbReference type="ARBA" id="ARBA00008057"/>
    </source>
</evidence>
<name>A0A2S4WB32_9BASI</name>
<feature type="region of interest" description="Disordered" evidence="6">
    <location>
        <begin position="1"/>
        <end position="120"/>
    </location>
</feature>
<dbReference type="InterPro" id="IPR019098">
    <property type="entry name" value="Histone_chaperone_domain_CHZ"/>
</dbReference>
<evidence type="ECO:0000256" key="2">
    <source>
        <dbReference type="ARBA" id="ARBA00004123"/>
    </source>
</evidence>
<sequence length="120" mass="12621">MSDAQATNPSKRAGDASADATPTATTISIKTASNPTAGGSMDVEDDNDEIDDLAEIDPSNIISGSRTRGKKIDFSKADEGDAADEDDDEDEDVVVGDETIDMDDEEDSGEEDEEEGKTES</sequence>
<comment type="subcellular location">
    <subcellularLocation>
        <location evidence="2">Nucleus</location>
    </subcellularLocation>
</comment>
<feature type="compositionally biased region" description="Basic and acidic residues" evidence="6">
    <location>
        <begin position="70"/>
        <end position="79"/>
    </location>
</feature>
<comment type="similarity">
    <text evidence="3">Belongs to the CHZ1 family.</text>
</comment>
<reference evidence="8 9" key="1">
    <citation type="submission" date="2017-12" db="EMBL/GenBank/DDBJ databases">
        <title>Gene loss provides genomic basis for host adaptation in cereal stripe rust fungi.</title>
        <authorList>
            <person name="Xia C."/>
        </authorList>
    </citation>
    <scope>NUCLEOTIDE SEQUENCE [LARGE SCALE GENOMIC DNA]</scope>
    <source>
        <strain evidence="8 9">93TX-2</strain>
    </source>
</reference>